<organism evidence="1 2">
    <name type="scientific">Pseudomonas syringae pv. coriandricola</name>
    <dbReference type="NCBI Taxonomy" id="264453"/>
    <lineage>
        <taxon>Bacteria</taxon>
        <taxon>Pseudomonadati</taxon>
        <taxon>Pseudomonadota</taxon>
        <taxon>Gammaproteobacteria</taxon>
        <taxon>Pseudomonadales</taxon>
        <taxon>Pseudomonadaceae</taxon>
        <taxon>Pseudomonas</taxon>
    </lineage>
</organism>
<dbReference type="AlphaFoldDB" id="A0A3M3JU41"/>
<dbReference type="Proteomes" id="UP000271468">
    <property type="component" value="Unassembled WGS sequence"/>
</dbReference>
<name>A0A3M3JU41_9PSED</name>
<gene>
    <name evidence="1" type="ORF">ALQ65_101864</name>
</gene>
<comment type="caution">
    <text evidence="1">The sequence shown here is derived from an EMBL/GenBank/DDBJ whole genome shotgun (WGS) entry which is preliminary data.</text>
</comment>
<protein>
    <submittedName>
        <fullName evidence="1">Uncharacterized protein</fullName>
    </submittedName>
</protein>
<reference evidence="1 2" key="1">
    <citation type="submission" date="2018-08" db="EMBL/GenBank/DDBJ databases">
        <title>Recombination of ecologically and evolutionarily significant loci maintains genetic cohesion in the Pseudomonas syringae species complex.</title>
        <authorList>
            <person name="Dillon M."/>
            <person name="Thakur S."/>
            <person name="Almeida R.N.D."/>
            <person name="Weir B.S."/>
            <person name="Guttman D.S."/>
        </authorList>
    </citation>
    <scope>NUCLEOTIDE SEQUENCE [LARGE SCALE GENOMIC DNA]</scope>
    <source>
        <strain evidence="1 2">ICMP 12341</strain>
    </source>
</reference>
<proteinExistence type="predicted"/>
<sequence>MRLRAERGRLVTGDFNGAGAGDDELRGASVSVVVDSVMKI</sequence>
<evidence type="ECO:0000313" key="1">
    <source>
        <dbReference type="EMBL" id="RMN14366.1"/>
    </source>
</evidence>
<accession>A0A3M3JU41</accession>
<dbReference type="EMBL" id="RBOV01000053">
    <property type="protein sequence ID" value="RMN14366.1"/>
    <property type="molecule type" value="Genomic_DNA"/>
</dbReference>
<evidence type="ECO:0000313" key="2">
    <source>
        <dbReference type="Proteomes" id="UP000271468"/>
    </source>
</evidence>